<protein>
    <submittedName>
        <fullName evidence="2">Tachykinin receptor-like protein</fullName>
    </submittedName>
</protein>
<keyword evidence="1" id="KW-1133">Transmembrane helix</keyword>
<keyword evidence="3" id="KW-1185">Reference proteome</keyword>
<feature type="transmembrane region" description="Helical" evidence="1">
    <location>
        <begin position="37"/>
        <end position="61"/>
    </location>
</feature>
<proteinExistence type="predicted"/>
<evidence type="ECO:0000256" key="1">
    <source>
        <dbReference type="SAM" id="Phobius"/>
    </source>
</evidence>
<dbReference type="Proteomes" id="UP000194236">
    <property type="component" value="Unassembled WGS sequence"/>
</dbReference>
<dbReference type="AlphaFoldDB" id="A0A1Y3BIY2"/>
<gene>
    <name evidence="2" type="ORF">BLA29_011410</name>
</gene>
<keyword evidence="2" id="KW-0675">Receptor</keyword>
<accession>A0A1Y3BIY2</accession>
<dbReference type="OrthoDB" id="5981855at2759"/>
<name>A0A1Y3BIY2_EURMA</name>
<reference evidence="2 3" key="1">
    <citation type="submission" date="2017-03" db="EMBL/GenBank/DDBJ databases">
        <title>Genome Survey of Euroglyphus maynei.</title>
        <authorList>
            <person name="Arlian L.G."/>
            <person name="Morgan M.S."/>
            <person name="Rider S.D."/>
        </authorList>
    </citation>
    <scope>NUCLEOTIDE SEQUENCE [LARGE SCALE GENOMIC DNA]</scope>
    <source>
        <strain evidence="2">Arlian Lab</strain>
        <tissue evidence="2">Whole body</tissue>
    </source>
</reference>
<organism evidence="2 3">
    <name type="scientific">Euroglyphus maynei</name>
    <name type="common">Mayne's house dust mite</name>
    <dbReference type="NCBI Taxonomy" id="6958"/>
    <lineage>
        <taxon>Eukaryota</taxon>
        <taxon>Metazoa</taxon>
        <taxon>Ecdysozoa</taxon>
        <taxon>Arthropoda</taxon>
        <taxon>Chelicerata</taxon>
        <taxon>Arachnida</taxon>
        <taxon>Acari</taxon>
        <taxon>Acariformes</taxon>
        <taxon>Sarcoptiformes</taxon>
        <taxon>Astigmata</taxon>
        <taxon>Psoroptidia</taxon>
        <taxon>Analgoidea</taxon>
        <taxon>Pyroglyphidae</taxon>
        <taxon>Pyroglyphinae</taxon>
        <taxon>Euroglyphus</taxon>
    </lineage>
</organism>
<keyword evidence="1" id="KW-0472">Membrane</keyword>
<evidence type="ECO:0000313" key="2">
    <source>
        <dbReference type="EMBL" id="OTF80077.1"/>
    </source>
</evidence>
<evidence type="ECO:0000313" key="3">
    <source>
        <dbReference type="Proteomes" id="UP000194236"/>
    </source>
</evidence>
<comment type="caution">
    <text evidence="2">The sequence shown here is derived from an EMBL/GenBank/DDBJ whole genome shotgun (WGS) entry which is preliminary data.</text>
</comment>
<sequence>MIIALALMSRVLWPKELIGEQTTVLPQNTMIRSKRKVVCMLICACLHYVGCLIIHILSQFIGGLH</sequence>
<keyword evidence="1" id="KW-0812">Transmembrane</keyword>
<dbReference type="EMBL" id="MUJZ01020009">
    <property type="protein sequence ID" value="OTF80077.1"/>
    <property type="molecule type" value="Genomic_DNA"/>
</dbReference>